<dbReference type="InterPro" id="IPR013525">
    <property type="entry name" value="ABC2_TM"/>
</dbReference>
<dbReference type="GO" id="GO:0043190">
    <property type="term" value="C:ATP-binding cassette (ABC) transporter complex"/>
    <property type="evidence" value="ECO:0007669"/>
    <property type="project" value="InterPro"/>
</dbReference>
<evidence type="ECO:0000259" key="6">
    <source>
        <dbReference type="PROSITE" id="PS51012"/>
    </source>
</evidence>
<feature type="transmembrane region" description="Helical" evidence="5">
    <location>
        <begin position="58"/>
        <end position="76"/>
    </location>
</feature>
<sequence length="270" mass="29555">MLPKLSVGFRALFRREVLRFVRRPKNTFMPPAITNVLYFAVFGLILGGRIDQIAGFDYILFIVPGLVVLGAISNAFENASFSIFHGRWNEYIHETLTSPLSYAEMVVAYVAASAVRGLIVGVIIAAVGRLFVPISIEHGLFLVATMVVITALFAGCGIIGGLVARDFDDLTVMNQFILRPLVFFGAVFYSLETFEQAWQVQLSLVNPMVYMVDSVRYGLLGHSDLIGVGILPAPYTEFAPLFALGVLTAATVLVLAIDVYLFKIGYGLTD</sequence>
<keyword evidence="2 5" id="KW-0812">Transmembrane</keyword>
<dbReference type="GO" id="GO:0140359">
    <property type="term" value="F:ABC-type transporter activity"/>
    <property type="evidence" value="ECO:0007669"/>
    <property type="project" value="InterPro"/>
</dbReference>
<dbReference type="OrthoDB" id="147058at2157"/>
<evidence type="ECO:0000313" key="7">
    <source>
        <dbReference type="EMBL" id="ADB59192.1"/>
    </source>
</evidence>
<accession>D2RUC3</accession>
<dbReference type="PROSITE" id="PS51012">
    <property type="entry name" value="ABC_TM2"/>
    <property type="match status" value="1"/>
</dbReference>
<organism evidence="7 8">
    <name type="scientific">Haloterrigena turkmenica (strain ATCC 51198 / DSM 5511 / JCM 9101 / NCIMB 13204 / VKM B-1734 / 4k)</name>
    <name type="common">Halococcus turkmenicus</name>
    <dbReference type="NCBI Taxonomy" id="543526"/>
    <lineage>
        <taxon>Archaea</taxon>
        <taxon>Methanobacteriati</taxon>
        <taxon>Methanobacteriota</taxon>
        <taxon>Stenosarchaea group</taxon>
        <taxon>Halobacteria</taxon>
        <taxon>Halobacteriales</taxon>
        <taxon>Natrialbaceae</taxon>
        <taxon>Haloterrigena</taxon>
    </lineage>
</organism>
<feature type="domain" description="ABC transmembrane type-2" evidence="6">
    <location>
        <begin position="22"/>
        <end position="265"/>
    </location>
</feature>
<dbReference type="PANTHER" id="PTHR43332">
    <property type="entry name" value="INNER MEMBRANE TRANSPORT PERMEASE YADH-RELATED"/>
    <property type="match status" value="1"/>
</dbReference>
<dbReference type="PRINTS" id="PR00164">
    <property type="entry name" value="ABC2TRNSPORT"/>
</dbReference>
<evidence type="ECO:0000256" key="3">
    <source>
        <dbReference type="ARBA" id="ARBA00022989"/>
    </source>
</evidence>
<keyword evidence="4 5" id="KW-0472">Membrane</keyword>
<dbReference type="Pfam" id="PF01061">
    <property type="entry name" value="ABC2_membrane"/>
    <property type="match status" value="1"/>
</dbReference>
<dbReference type="InterPro" id="IPR047817">
    <property type="entry name" value="ABC2_TM_bact-type"/>
</dbReference>
<evidence type="ECO:0000256" key="2">
    <source>
        <dbReference type="ARBA" id="ARBA00022692"/>
    </source>
</evidence>
<dbReference type="STRING" id="543526.Htur_0291"/>
<dbReference type="InterPro" id="IPR052522">
    <property type="entry name" value="ABC-2_transport_permease"/>
</dbReference>
<reference evidence="7 8" key="1">
    <citation type="journal article" date="2010" name="Stand. Genomic Sci.">
        <title>Complete genome sequence of Haloterrigena turkmenica type strain (4k).</title>
        <authorList>
            <person name="Saunders E."/>
            <person name="Tindall B.J."/>
            <person name="Fahnrich R."/>
            <person name="Lapidus A."/>
            <person name="Copeland A."/>
            <person name="Del Rio T.G."/>
            <person name="Lucas S."/>
            <person name="Chen F."/>
            <person name="Tice H."/>
            <person name="Cheng J.F."/>
            <person name="Han C."/>
            <person name="Detter J.C."/>
            <person name="Bruce D."/>
            <person name="Goodwin L."/>
            <person name="Chain P."/>
            <person name="Pitluck S."/>
            <person name="Pati A."/>
            <person name="Ivanova N."/>
            <person name="Mavromatis K."/>
            <person name="Chen A."/>
            <person name="Palaniappan K."/>
            <person name="Land M."/>
            <person name="Hauser L."/>
            <person name="Chang Y.J."/>
            <person name="Jeffries C.D."/>
            <person name="Brettin T."/>
            <person name="Rohde M."/>
            <person name="Goker M."/>
            <person name="Bristow J."/>
            <person name="Eisen J.A."/>
            <person name="Markowitz V."/>
            <person name="Hugenholtz P."/>
            <person name="Klenk H.P."/>
            <person name="Kyrpides N.C."/>
        </authorList>
    </citation>
    <scope>NUCLEOTIDE SEQUENCE [LARGE SCALE GENOMIC DNA]</scope>
    <source>
        <strain evidence="8">ATCC 51198 / DSM 5511 / JCM 9101 / NCIMB 13204 / VKM B-1734 / 4k</strain>
    </source>
</reference>
<evidence type="ECO:0000313" key="8">
    <source>
        <dbReference type="Proteomes" id="UP000001903"/>
    </source>
</evidence>
<protein>
    <submittedName>
        <fullName evidence="7">ABC-2 type transporter</fullName>
    </submittedName>
</protein>
<keyword evidence="8" id="KW-1185">Reference proteome</keyword>
<evidence type="ECO:0000256" key="5">
    <source>
        <dbReference type="SAM" id="Phobius"/>
    </source>
</evidence>
<proteinExistence type="predicted"/>
<evidence type="ECO:0000256" key="4">
    <source>
        <dbReference type="ARBA" id="ARBA00023136"/>
    </source>
</evidence>
<dbReference type="eggNOG" id="arCOG01467">
    <property type="taxonomic scope" value="Archaea"/>
</dbReference>
<feature type="transmembrane region" description="Helical" evidence="5">
    <location>
        <begin position="241"/>
        <end position="262"/>
    </location>
</feature>
<dbReference type="HOGENOM" id="CLU_039483_3_0_2"/>
<feature type="transmembrane region" description="Helical" evidence="5">
    <location>
        <begin position="28"/>
        <end position="46"/>
    </location>
</feature>
<dbReference type="KEGG" id="htu:Htur_0291"/>
<comment type="subcellular location">
    <subcellularLocation>
        <location evidence="1">Membrane</location>
        <topology evidence="1">Multi-pass membrane protein</topology>
    </subcellularLocation>
</comment>
<dbReference type="InterPro" id="IPR000412">
    <property type="entry name" value="ABC_2_transport"/>
</dbReference>
<dbReference type="PIRSF" id="PIRSF006648">
    <property type="entry name" value="DrrB"/>
    <property type="match status" value="1"/>
</dbReference>
<dbReference type="GeneID" id="8740855"/>
<keyword evidence="3 5" id="KW-1133">Transmembrane helix</keyword>
<feature type="transmembrane region" description="Helical" evidence="5">
    <location>
        <begin position="176"/>
        <end position="194"/>
    </location>
</feature>
<gene>
    <name evidence="7" type="ordered locus">Htur_0291</name>
</gene>
<dbReference type="PANTHER" id="PTHR43332:SF2">
    <property type="entry name" value="INNER MEMBRANE TRANSPORT PERMEASE YADH"/>
    <property type="match status" value="1"/>
</dbReference>
<dbReference type="EMBL" id="CP001860">
    <property type="protein sequence ID" value="ADB59192.1"/>
    <property type="molecule type" value="Genomic_DNA"/>
</dbReference>
<dbReference type="Proteomes" id="UP000001903">
    <property type="component" value="Chromosome"/>
</dbReference>
<dbReference type="AlphaFoldDB" id="D2RUC3"/>
<feature type="transmembrane region" description="Helical" evidence="5">
    <location>
        <begin position="140"/>
        <end position="164"/>
    </location>
</feature>
<name>D2RUC3_HALTV</name>
<dbReference type="RefSeq" id="WP_012941518.1">
    <property type="nucleotide sequence ID" value="NC_013743.1"/>
</dbReference>
<evidence type="ECO:0000256" key="1">
    <source>
        <dbReference type="ARBA" id="ARBA00004141"/>
    </source>
</evidence>
<feature type="transmembrane region" description="Helical" evidence="5">
    <location>
        <begin position="106"/>
        <end position="128"/>
    </location>
</feature>